<keyword evidence="1" id="KW-0812">Transmembrane</keyword>
<reference evidence="2 3" key="1">
    <citation type="journal article" date="2015" name="Genome Announc.">
        <title>Expanding the biotechnology potential of lactobacilli through comparative genomics of 213 strains and associated genera.</title>
        <authorList>
            <person name="Sun Z."/>
            <person name="Harris H.M."/>
            <person name="McCann A."/>
            <person name="Guo C."/>
            <person name="Argimon S."/>
            <person name="Zhang W."/>
            <person name="Yang X."/>
            <person name="Jeffery I.B."/>
            <person name="Cooney J.C."/>
            <person name="Kagawa T.F."/>
            <person name="Liu W."/>
            <person name="Song Y."/>
            <person name="Salvetti E."/>
            <person name="Wrobel A."/>
            <person name="Rasinkangas P."/>
            <person name="Parkhill J."/>
            <person name="Rea M.C."/>
            <person name="O'Sullivan O."/>
            <person name="Ritari J."/>
            <person name="Douillard F.P."/>
            <person name="Paul Ross R."/>
            <person name="Yang R."/>
            <person name="Briner A.E."/>
            <person name="Felis G.E."/>
            <person name="de Vos W.M."/>
            <person name="Barrangou R."/>
            <person name="Klaenhammer T.R."/>
            <person name="Caufield P.W."/>
            <person name="Cui Y."/>
            <person name="Zhang H."/>
            <person name="O'Toole P.W."/>
        </authorList>
    </citation>
    <scope>NUCLEOTIDE SEQUENCE [LARGE SCALE GENOMIC DNA]</scope>
    <source>
        <strain evidence="2 3">DSM 18630</strain>
    </source>
</reference>
<accession>A0A0R1VF05</accession>
<sequence>MATKTNYKLTKKDFRQINRRNLFFNQLGWNYEKMQGSGYLFIIMPQLRKLYGDHTPELKKAMKAHNQFFNTNPFVNTIIQGVDLAIEENKGTDSLETVSGLKTGLMGPLAAIGDSIFASLIPAIMGAIAANMAVQGNPFGLVLWLIANLCVMYLRWIQLPLAYREGTNLVTKMQGKLNSLTDAATLLGVYVVGALVATLISVQVPFVANIGKVTVNLQNELDMIMPKLVPGVIVALIYWLLGRKKMTSTKAIFIVIIVAVICSALGILGKTA</sequence>
<feature type="transmembrane region" description="Helical" evidence="1">
    <location>
        <begin position="251"/>
        <end position="269"/>
    </location>
</feature>
<gene>
    <name evidence="2" type="ORF">FC89_GL002453</name>
</gene>
<dbReference type="Proteomes" id="UP000051451">
    <property type="component" value="Unassembled WGS sequence"/>
</dbReference>
<dbReference type="OrthoDB" id="9795582at2"/>
<dbReference type="GO" id="GO:0005886">
    <property type="term" value="C:plasma membrane"/>
    <property type="evidence" value="ECO:0007669"/>
    <property type="project" value="TreeGrafter"/>
</dbReference>
<evidence type="ECO:0000313" key="2">
    <source>
        <dbReference type="EMBL" id="KRM04050.1"/>
    </source>
</evidence>
<name>A0A0R1VF05_9LACO</name>
<dbReference type="GO" id="GO:0016740">
    <property type="term" value="F:transferase activity"/>
    <property type="evidence" value="ECO:0007669"/>
    <property type="project" value="UniProtKB-KW"/>
</dbReference>
<feature type="transmembrane region" description="Helical" evidence="1">
    <location>
        <begin position="224"/>
        <end position="242"/>
    </location>
</feature>
<comment type="caution">
    <text evidence="2">The sequence shown here is derived from an EMBL/GenBank/DDBJ whole genome shotgun (WGS) entry which is preliminary data.</text>
</comment>
<dbReference type="PATRIC" id="fig|1423750.3.peg.2494"/>
<dbReference type="InterPro" id="IPR004704">
    <property type="entry name" value="PTS_IID_man"/>
</dbReference>
<dbReference type="EMBL" id="AZGB01000030">
    <property type="protein sequence ID" value="KRM04050.1"/>
    <property type="molecule type" value="Genomic_DNA"/>
</dbReference>
<dbReference type="STRING" id="1423750.FC89_GL002453"/>
<organism evidence="2 3">
    <name type="scientific">Liquorilactobacillus ghanensis DSM 18630</name>
    <dbReference type="NCBI Taxonomy" id="1423750"/>
    <lineage>
        <taxon>Bacteria</taxon>
        <taxon>Bacillati</taxon>
        <taxon>Bacillota</taxon>
        <taxon>Bacilli</taxon>
        <taxon>Lactobacillales</taxon>
        <taxon>Lactobacillaceae</taxon>
        <taxon>Liquorilactobacillus</taxon>
    </lineage>
</organism>
<dbReference type="PROSITE" id="PS51108">
    <property type="entry name" value="PTS_EIID"/>
    <property type="match status" value="1"/>
</dbReference>
<keyword evidence="1" id="KW-0472">Membrane</keyword>
<dbReference type="GeneID" id="98320103"/>
<dbReference type="RefSeq" id="WP_057872787.1">
    <property type="nucleotide sequence ID" value="NZ_AZGB01000030.1"/>
</dbReference>
<keyword evidence="2" id="KW-0808">Transferase</keyword>
<feature type="transmembrane region" description="Helical" evidence="1">
    <location>
        <begin position="109"/>
        <end position="129"/>
    </location>
</feature>
<dbReference type="PANTHER" id="PTHR32502:SF26">
    <property type="entry name" value="PHOSPHOTRANSFERASE SYSTEM SUGAR-SPECIFIC EIID COMPONENT"/>
    <property type="match status" value="1"/>
</dbReference>
<keyword evidence="3" id="KW-1185">Reference proteome</keyword>
<feature type="transmembrane region" description="Helical" evidence="1">
    <location>
        <begin position="184"/>
        <end position="204"/>
    </location>
</feature>
<proteinExistence type="predicted"/>
<dbReference type="InterPro" id="IPR050303">
    <property type="entry name" value="GatZ_KbaZ_carbometab"/>
</dbReference>
<dbReference type="PANTHER" id="PTHR32502">
    <property type="entry name" value="N-ACETYLGALACTOSAMINE PERMEASE II COMPONENT-RELATED"/>
    <property type="match status" value="1"/>
</dbReference>
<dbReference type="GO" id="GO:0009401">
    <property type="term" value="P:phosphoenolpyruvate-dependent sugar phosphotransferase system"/>
    <property type="evidence" value="ECO:0007669"/>
    <property type="project" value="InterPro"/>
</dbReference>
<keyword evidence="1" id="KW-1133">Transmembrane helix</keyword>
<dbReference type="Pfam" id="PF03613">
    <property type="entry name" value="EIID-AGA"/>
    <property type="match status" value="1"/>
</dbReference>
<feature type="transmembrane region" description="Helical" evidence="1">
    <location>
        <begin position="141"/>
        <end position="163"/>
    </location>
</feature>
<protein>
    <submittedName>
        <fullName evidence="2">Phosphotransferase system, mannose fructose N-acetylgalactosamine-specific component IID</fullName>
    </submittedName>
</protein>
<dbReference type="AlphaFoldDB" id="A0A0R1VF05"/>
<evidence type="ECO:0000256" key="1">
    <source>
        <dbReference type="SAM" id="Phobius"/>
    </source>
</evidence>
<evidence type="ECO:0000313" key="3">
    <source>
        <dbReference type="Proteomes" id="UP000051451"/>
    </source>
</evidence>